<dbReference type="EMBL" id="KL367478">
    <property type="protein sequence ID" value="KFD72272.1"/>
    <property type="molecule type" value="Genomic_DNA"/>
</dbReference>
<proteinExistence type="predicted"/>
<dbReference type="AlphaFoldDB" id="A0A085NS26"/>
<gene>
    <name evidence="2" type="ORF">M514_15545</name>
</gene>
<feature type="region of interest" description="Disordered" evidence="1">
    <location>
        <begin position="95"/>
        <end position="120"/>
    </location>
</feature>
<sequence length="153" mass="16255">MHSFSDGLPVEVCKSLRCRRARSATSDPILPLKSPLLAFRASLLLSDPLSSNDVPTISMSLERVVSASSAGEVHSELFNPAPPLFLGMCTKLPLSSPALSSKSPETRETRNSTQARTEASTEHIWAFSNSFAGQRTTGLATVKAPVNSAAGRS</sequence>
<protein>
    <submittedName>
        <fullName evidence="2">Uncharacterized protein</fullName>
    </submittedName>
</protein>
<dbReference type="Proteomes" id="UP000030758">
    <property type="component" value="Unassembled WGS sequence"/>
</dbReference>
<evidence type="ECO:0000313" key="2">
    <source>
        <dbReference type="EMBL" id="KFD72272.1"/>
    </source>
</evidence>
<name>A0A085NS26_9BILA</name>
<accession>A0A085NS26</accession>
<evidence type="ECO:0000256" key="1">
    <source>
        <dbReference type="SAM" id="MobiDB-lite"/>
    </source>
</evidence>
<organism evidence="2">
    <name type="scientific">Trichuris suis</name>
    <name type="common">pig whipworm</name>
    <dbReference type="NCBI Taxonomy" id="68888"/>
    <lineage>
        <taxon>Eukaryota</taxon>
        <taxon>Metazoa</taxon>
        <taxon>Ecdysozoa</taxon>
        <taxon>Nematoda</taxon>
        <taxon>Enoplea</taxon>
        <taxon>Dorylaimia</taxon>
        <taxon>Trichinellida</taxon>
        <taxon>Trichuridae</taxon>
        <taxon>Trichuris</taxon>
    </lineage>
</organism>
<reference evidence="2" key="1">
    <citation type="journal article" date="2014" name="Nat. Genet.">
        <title>Genome and transcriptome of the porcine whipworm Trichuris suis.</title>
        <authorList>
            <person name="Jex A.R."/>
            <person name="Nejsum P."/>
            <person name="Schwarz E.M."/>
            <person name="Hu L."/>
            <person name="Young N.D."/>
            <person name="Hall R.S."/>
            <person name="Korhonen P.K."/>
            <person name="Liao S."/>
            <person name="Thamsborg S."/>
            <person name="Xia J."/>
            <person name="Xu P."/>
            <person name="Wang S."/>
            <person name="Scheerlinck J.P."/>
            <person name="Hofmann A."/>
            <person name="Sternberg P.W."/>
            <person name="Wang J."/>
            <person name="Gasser R.B."/>
        </authorList>
    </citation>
    <scope>NUCLEOTIDE SEQUENCE [LARGE SCALE GENOMIC DNA]</scope>
    <source>
        <strain evidence="2">DCEP-RM93F</strain>
    </source>
</reference>